<evidence type="ECO:0000256" key="1">
    <source>
        <dbReference type="SAM" id="SignalP"/>
    </source>
</evidence>
<accession>A0A0E9XBH9</accession>
<feature type="signal peptide" evidence="1">
    <location>
        <begin position="1"/>
        <end position="17"/>
    </location>
</feature>
<reference evidence="2" key="1">
    <citation type="submission" date="2014-11" db="EMBL/GenBank/DDBJ databases">
        <authorList>
            <person name="Amaro Gonzalez C."/>
        </authorList>
    </citation>
    <scope>NUCLEOTIDE SEQUENCE</scope>
</reference>
<feature type="chain" id="PRO_5002435206" evidence="1">
    <location>
        <begin position="18"/>
        <end position="38"/>
    </location>
</feature>
<sequence>MGIIFFFLGCSFPKARLCSGCTPRCIQIKVHCSNLPKN</sequence>
<reference evidence="2" key="2">
    <citation type="journal article" date="2015" name="Fish Shellfish Immunol.">
        <title>Early steps in the European eel (Anguilla anguilla)-Vibrio vulnificus interaction in the gills: Role of the RtxA13 toxin.</title>
        <authorList>
            <person name="Callol A."/>
            <person name="Pajuelo D."/>
            <person name="Ebbesson L."/>
            <person name="Teles M."/>
            <person name="MacKenzie S."/>
            <person name="Amaro C."/>
        </authorList>
    </citation>
    <scope>NUCLEOTIDE SEQUENCE</scope>
</reference>
<dbReference type="AlphaFoldDB" id="A0A0E9XBH9"/>
<organism evidence="2">
    <name type="scientific">Anguilla anguilla</name>
    <name type="common">European freshwater eel</name>
    <name type="synonym">Muraena anguilla</name>
    <dbReference type="NCBI Taxonomy" id="7936"/>
    <lineage>
        <taxon>Eukaryota</taxon>
        <taxon>Metazoa</taxon>
        <taxon>Chordata</taxon>
        <taxon>Craniata</taxon>
        <taxon>Vertebrata</taxon>
        <taxon>Euteleostomi</taxon>
        <taxon>Actinopterygii</taxon>
        <taxon>Neopterygii</taxon>
        <taxon>Teleostei</taxon>
        <taxon>Anguilliformes</taxon>
        <taxon>Anguillidae</taxon>
        <taxon>Anguilla</taxon>
    </lineage>
</organism>
<protein>
    <submittedName>
        <fullName evidence="2">Uncharacterized protein</fullName>
    </submittedName>
</protein>
<proteinExistence type="predicted"/>
<name>A0A0E9XBH9_ANGAN</name>
<evidence type="ECO:0000313" key="2">
    <source>
        <dbReference type="EMBL" id="JAH99771.1"/>
    </source>
</evidence>
<keyword evidence="1" id="KW-0732">Signal</keyword>
<dbReference type="EMBL" id="GBXM01008806">
    <property type="protein sequence ID" value="JAH99771.1"/>
    <property type="molecule type" value="Transcribed_RNA"/>
</dbReference>